<feature type="transmembrane region" description="Helical" evidence="1">
    <location>
        <begin position="50"/>
        <end position="67"/>
    </location>
</feature>
<name>A0A0U1DP78_9MYCO</name>
<feature type="transmembrane region" description="Helical" evidence="1">
    <location>
        <begin position="271"/>
        <end position="293"/>
    </location>
</feature>
<dbReference type="Proteomes" id="UP000182227">
    <property type="component" value="Unassembled WGS sequence"/>
</dbReference>
<feature type="transmembrane region" description="Helical" evidence="1">
    <location>
        <begin position="210"/>
        <end position="229"/>
    </location>
</feature>
<organism evidence="3 4">
    <name type="scientific">Mycolicibacterium conceptionense</name>
    <dbReference type="NCBI Taxonomy" id="451644"/>
    <lineage>
        <taxon>Bacteria</taxon>
        <taxon>Bacillati</taxon>
        <taxon>Actinomycetota</taxon>
        <taxon>Actinomycetes</taxon>
        <taxon>Mycobacteriales</taxon>
        <taxon>Mycobacteriaceae</taxon>
        <taxon>Mycolicibacterium</taxon>
    </lineage>
</organism>
<feature type="transmembrane region" description="Helical" evidence="1">
    <location>
        <begin position="343"/>
        <end position="361"/>
    </location>
</feature>
<feature type="transmembrane region" description="Helical" evidence="1">
    <location>
        <begin position="241"/>
        <end position="259"/>
    </location>
</feature>
<feature type="transmembrane region" description="Helical" evidence="1">
    <location>
        <begin position="300"/>
        <end position="323"/>
    </location>
</feature>
<dbReference type="GO" id="GO:0009103">
    <property type="term" value="P:lipopolysaccharide biosynthetic process"/>
    <property type="evidence" value="ECO:0007669"/>
    <property type="project" value="TreeGrafter"/>
</dbReference>
<evidence type="ECO:0000313" key="4">
    <source>
        <dbReference type="Proteomes" id="UP000182227"/>
    </source>
</evidence>
<keyword evidence="3" id="KW-0808">Transferase</keyword>
<dbReference type="PANTHER" id="PTHR23028">
    <property type="entry name" value="ACETYLTRANSFERASE"/>
    <property type="match status" value="1"/>
</dbReference>
<proteinExistence type="predicted"/>
<reference evidence="3 4" key="1">
    <citation type="submission" date="2015-03" db="EMBL/GenBank/DDBJ databases">
        <authorList>
            <person name="Murphy D."/>
        </authorList>
    </citation>
    <scope>NUCLEOTIDE SEQUENCE [LARGE SCALE GENOMIC DNA]</scope>
    <source>
        <strain evidence="3 4">D16</strain>
    </source>
</reference>
<keyword evidence="1" id="KW-0472">Membrane</keyword>
<dbReference type="InterPro" id="IPR002656">
    <property type="entry name" value="Acyl_transf_3_dom"/>
</dbReference>
<dbReference type="InterPro" id="IPR050879">
    <property type="entry name" value="Acyltransferase_3"/>
</dbReference>
<feature type="transmembrane region" description="Helical" evidence="1">
    <location>
        <begin position="12"/>
        <end position="30"/>
    </location>
</feature>
<keyword evidence="3" id="KW-0012">Acyltransferase</keyword>
<dbReference type="PANTHER" id="PTHR23028:SF53">
    <property type="entry name" value="ACYL_TRANSF_3 DOMAIN-CONTAINING PROTEIN"/>
    <property type="match status" value="1"/>
</dbReference>
<dbReference type="Pfam" id="PF01757">
    <property type="entry name" value="Acyl_transf_3"/>
    <property type="match status" value="1"/>
</dbReference>
<feature type="transmembrane region" description="Helical" evidence="1">
    <location>
        <begin position="88"/>
        <end position="107"/>
    </location>
</feature>
<dbReference type="EMBL" id="CTEF01000003">
    <property type="protein sequence ID" value="CQD19449.1"/>
    <property type="molecule type" value="Genomic_DNA"/>
</dbReference>
<dbReference type="AlphaFoldDB" id="A0A0U1DP78"/>
<feature type="transmembrane region" description="Helical" evidence="1">
    <location>
        <begin position="158"/>
        <end position="175"/>
    </location>
</feature>
<dbReference type="GO" id="GO:0016020">
    <property type="term" value="C:membrane"/>
    <property type="evidence" value="ECO:0007669"/>
    <property type="project" value="TreeGrafter"/>
</dbReference>
<sequence>MRGAEIKALTGLRIVAAVWVVLFHFRPLLYQVAPDVTEALAPVLDRGAQGVDLFFILSGFVLTWNYLDRMGPAWSTRATLHFLWLRLSRVWPVYLVTLHLAALWLIFTLNVGHIPPEDTSGYNAVSYVRQLFLVQLWFEPYFDGSSWDGPAWSISAEWLAYLLFGALILVIFRIARATRARSLVLLAIAAALPPVVLLMATGHFYTPWSWLPRIVMQFTAGALACAAVRKLHLTERTQKRAGYLSIVLGAVIVGGLYFFDKHPMNTVGDAGGMVDILFVPQVVALAVGVGSLPALLSTRLLVYGGQISFGLYMVHELVHTAWIWTTRQFELTLTPTLSGKATLLGLFAISLVGAIALYHLVEEPARRWMRRMVDIRPVEQANTKLHRIDTEDRSDEVAARAADACNLPNPLCDRLLCPCYHCVTGRLSTAEVHPIGYPGIAVRDDLCLAGSGGCSESSDHFHRLACPPGGAVHTCSVSALRHLGT</sequence>
<protein>
    <submittedName>
        <fullName evidence="3">Membrane acyltransferase</fullName>
    </submittedName>
</protein>
<evidence type="ECO:0000259" key="2">
    <source>
        <dbReference type="Pfam" id="PF01757"/>
    </source>
</evidence>
<keyword evidence="1" id="KW-0812">Transmembrane</keyword>
<evidence type="ECO:0000256" key="1">
    <source>
        <dbReference type="SAM" id="Phobius"/>
    </source>
</evidence>
<feature type="domain" description="Acyltransferase 3" evidence="2">
    <location>
        <begin position="7"/>
        <end position="358"/>
    </location>
</feature>
<evidence type="ECO:0000313" key="3">
    <source>
        <dbReference type="EMBL" id="CQD19449.1"/>
    </source>
</evidence>
<gene>
    <name evidence="3" type="ORF">BN970_04404</name>
</gene>
<keyword evidence="1" id="KW-1133">Transmembrane helix</keyword>
<dbReference type="GO" id="GO:0016747">
    <property type="term" value="F:acyltransferase activity, transferring groups other than amino-acyl groups"/>
    <property type="evidence" value="ECO:0007669"/>
    <property type="project" value="InterPro"/>
</dbReference>
<feature type="transmembrane region" description="Helical" evidence="1">
    <location>
        <begin position="182"/>
        <end position="204"/>
    </location>
</feature>
<accession>A0A0U1DP78</accession>